<dbReference type="AlphaFoldDB" id="A0A261RJJ4"/>
<sequence>MKPAIREHLGRLRAVGVYGFALIAGLLAAWAAQEHIQARVREIEREAEVATAERLVAAVDLPAGTRLLSAHLAVRGIPLPWLASGSFDADAADYVIGSILSTDIKQGETILEAHLGADIPEPPLSDLVPAGRRAVTLPAEEINAAPGVLRPGDLIDLYVSFAHRGQQLTASLLQGVRVLAMNDAADAAATITLDASAQDAVKLVAARHGGTLTAMLRHRGDLDAWQPPASGNLAGLMGIDTKVAGARPAVSILYGDRLDIEAGLPHSDDDTGVEPAGRVLP</sequence>
<keyword evidence="1" id="KW-0812">Transmembrane</keyword>
<organism evidence="3 4">
    <name type="scientific">Bordetella genomosp. 7</name>
    <dbReference type="NCBI Taxonomy" id="1416805"/>
    <lineage>
        <taxon>Bacteria</taxon>
        <taxon>Pseudomonadati</taxon>
        <taxon>Pseudomonadota</taxon>
        <taxon>Betaproteobacteria</taxon>
        <taxon>Burkholderiales</taxon>
        <taxon>Alcaligenaceae</taxon>
        <taxon>Bordetella</taxon>
    </lineage>
</organism>
<evidence type="ECO:0000313" key="3">
    <source>
        <dbReference type="EMBL" id="OZI25125.1"/>
    </source>
</evidence>
<dbReference type="NCBIfam" id="TIGR03177">
    <property type="entry name" value="pilus_cpaB"/>
    <property type="match status" value="1"/>
</dbReference>
<accession>A0A261RJJ4</accession>
<keyword evidence="4" id="KW-1185">Reference proteome</keyword>
<proteinExistence type="predicted"/>
<reference evidence="4" key="1">
    <citation type="submission" date="2017-05" db="EMBL/GenBank/DDBJ databases">
        <title>Complete and WGS of Bordetella genogroups.</title>
        <authorList>
            <person name="Spilker T."/>
            <person name="Lipuma J."/>
        </authorList>
    </citation>
    <scope>NUCLEOTIDE SEQUENCE [LARGE SCALE GENOMIC DNA]</scope>
    <source>
        <strain evidence="4">AU18089</strain>
    </source>
</reference>
<dbReference type="CDD" id="cd11614">
    <property type="entry name" value="SAF_CpaB_FlgA_like"/>
    <property type="match status" value="1"/>
</dbReference>
<gene>
    <name evidence="3" type="ORF">CAL19_06555</name>
</gene>
<comment type="caution">
    <text evidence="3">The sequence shown here is derived from an EMBL/GenBank/DDBJ whole genome shotgun (WGS) entry which is preliminary data.</text>
</comment>
<feature type="domain" description="SAF" evidence="2">
    <location>
        <begin position="52"/>
        <end position="116"/>
    </location>
</feature>
<keyword evidence="1" id="KW-0472">Membrane</keyword>
<evidence type="ECO:0000259" key="2">
    <source>
        <dbReference type="SMART" id="SM00858"/>
    </source>
</evidence>
<dbReference type="Pfam" id="PF08666">
    <property type="entry name" value="SAF"/>
    <property type="match status" value="1"/>
</dbReference>
<keyword evidence="1" id="KW-1133">Transmembrane helix</keyword>
<evidence type="ECO:0000256" key="1">
    <source>
        <dbReference type="SAM" id="Phobius"/>
    </source>
</evidence>
<dbReference type="SMART" id="SM00858">
    <property type="entry name" value="SAF"/>
    <property type="match status" value="1"/>
</dbReference>
<name>A0A261RJJ4_9BORD</name>
<dbReference type="EMBL" id="NEVK01000003">
    <property type="protein sequence ID" value="OZI25125.1"/>
    <property type="molecule type" value="Genomic_DNA"/>
</dbReference>
<dbReference type="InterPro" id="IPR013974">
    <property type="entry name" value="SAF"/>
</dbReference>
<dbReference type="Proteomes" id="UP000216947">
    <property type="component" value="Unassembled WGS sequence"/>
</dbReference>
<dbReference type="InterPro" id="IPR031571">
    <property type="entry name" value="RcpC_dom"/>
</dbReference>
<protein>
    <submittedName>
        <fullName evidence="3">Flp pilus assembly protein CpaB</fullName>
    </submittedName>
</protein>
<dbReference type="Pfam" id="PF16976">
    <property type="entry name" value="RcpC"/>
    <property type="match status" value="1"/>
</dbReference>
<dbReference type="RefSeq" id="WP_081745610.1">
    <property type="nucleotide sequence ID" value="NZ_NEVK01000003.1"/>
</dbReference>
<dbReference type="InterPro" id="IPR017592">
    <property type="entry name" value="Pilus_assmbl_Flp-typ_CpaB"/>
</dbReference>
<feature type="transmembrane region" description="Helical" evidence="1">
    <location>
        <begin position="12"/>
        <end position="32"/>
    </location>
</feature>
<evidence type="ECO:0000313" key="4">
    <source>
        <dbReference type="Proteomes" id="UP000216947"/>
    </source>
</evidence>